<reference evidence="1 2" key="1">
    <citation type="submission" date="2017-07" db="EMBL/GenBank/DDBJ databases">
        <title>Draft whole genome sequences of clinical Proprionibacteriaceae strains.</title>
        <authorList>
            <person name="Bernier A.-M."/>
            <person name="Bernard K."/>
            <person name="Domingo M.-C."/>
        </authorList>
    </citation>
    <scope>NUCLEOTIDE SEQUENCE [LARGE SCALE GENOMIC DNA]</scope>
    <source>
        <strain evidence="1 2">NML 030167</strain>
    </source>
</reference>
<sequence>MARSLFYRRRFLNRRGHHANAYVAAEVELEQNQKKDGLLVNAGFTVADCNRSATLDFDIYHDRDVANALRKARLLQEILDGFVAALEHAVDERANSECDAQLPGS</sequence>
<dbReference type="AlphaFoldDB" id="A0A255GKQ4"/>
<keyword evidence="2" id="KW-1185">Reference proteome</keyword>
<protein>
    <submittedName>
        <fullName evidence="1">Uncharacterized protein</fullName>
    </submittedName>
</protein>
<dbReference type="RefSeq" id="WP_094404857.1">
    <property type="nucleotide sequence ID" value="NZ_NMVO01000003.1"/>
</dbReference>
<organism evidence="1 2">
    <name type="scientific">Enemella evansiae</name>
    <dbReference type="NCBI Taxonomy" id="2016499"/>
    <lineage>
        <taxon>Bacteria</taxon>
        <taxon>Bacillati</taxon>
        <taxon>Actinomycetota</taxon>
        <taxon>Actinomycetes</taxon>
        <taxon>Propionibacteriales</taxon>
        <taxon>Propionibacteriaceae</taxon>
        <taxon>Enemella</taxon>
    </lineage>
</organism>
<dbReference type="OrthoDB" id="5149156at2"/>
<name>A0A255GKQ4_9ACTN</name>
<comment type="caution">
    <text evidence="1">The sequence shown here is derived from an EMBL/GenBank/DDBJ whole genome shotgun (WGS) entry which is preliminary data.</text>
</comment>
<evidence type="ECO:0000313" key="2">
    <source>
        <dbReference type="Proteomes" id="UP000215896"/>
    </source>
</evidence>
<accession>A0A255GKQ4</accession>
<proteinExistence type="predicted"/>
<dbReference type="Proteomes" id="UP000215896">
    <property type="component" value="Unassembled WGS sequence"/>
</dbReference>
<dbReference type="EMBL" id="NMVO01000003">
    <property type="protein sequence ID" value="OYO16407.1"/>
    <property type="molecule type" value="Genomic_DNA"/>
</dbReference>
<gene>
    <name evidence="1" type="ORF">CGZ94_04285</name>
</gene>
<evidence type="ECO:0000313" key="1">
    <source>
        <dbReference type="EMBL" id="OYO16407.1"/>
    </source>
</evidence>